<dbReference type="InParanoid" id="A0A3Q7H5R6"/>
<dbReference type="InterPro" id="IPR058923">
    <property type="entry name" value="RCC1-like_dom"/>
</dbReference>
<evidence type="ECO:0000256" key="8">
    <source>
        <dbReference type="SAM" id="MobiDB-lite"/>
    </source>
</evidence>
<dbReference type="SMART" id="SM00064">
    <property type="entry name" value="FYVE"/>
    <property type="match status" value="1"/>
</dbReference>
<keyword evidence="2" id="KW-0677">Repeat</keyword>
<dbReference type="Proteomes" id="UP000004994">
    <property type="component" value="Chromosome 5"/>
</dbReference>
<dbReference type="Pfam" id="PF09713">
    <property type="entry name" value="A_thal_3526"/>
    <property type="match status" value="1"/>
</dbReference>
<dbReference type="InterPro" id="IPR013083">
    <property type="entry name" value="Znf_RING/FYVE/PHD"/>
</dbReference>
<protein>
    <submittedName>
        <fullName evidence="11">Uncharacterized protein</fullName>
    </submittedName>
</protein>
<feature type="domain" description="FYVE-type" evidence="9">
    <location>
        <begin position="637"/>
        <end position="699"/>
    </location>
</feature>
<dbReference type="CDD" id="cd00065">
    <property type="entry name" value="FYVE_like_SF"/>
    <property type="match status" value="1"/>
</dbReference>
<keyword evidence="12" id="KW-1185">Reference proteome</keyword>
<dbReference type="PANTHER" id="PTHR22870">
    <property type="entry name" value="REGULATOR OF CHROMOSOME CONDENSATION"/>
    <property type="match status" value="1"/>
</dbReference>
<dbReference type="PRINTS" id="PR00633">
    <property type="entry name" value="RCCNDNSATION"/>
</dbReference>
<dbReference type="EnsemblPlants" id="Solyc05g007290.2.1">
    <property type="protein sequence ID" value="Solyc05g007290.2.1"/>
    <property type="gene ID" value="Solyc05g007290.2"/>
</dbReference>
<dbReference type="SUPFAM" id="SSF57903">
    <property type="entry name" value="FYVE/PHD zinc finger"/>
    <property type="match status" value="1"/>
</dbReference>
<evidence type="ECO:0000256" key="4">
    <source>
        <dbReference type="ARBA" id="ARBA00022833"/>
    </source>
</evidence>
<dbReference type="PANTHER" id="PTHR22870:SF358">
    <property type="entry name" value="REGULATOR OF CHROMOSOME CONDENSATION (RCC1) FAMILY WITH FYVE ZINC FINGER DOMAIN-CONTAINING PROTEIN"/>
    <property type="match status" value="1"/>
</dbReference>
<dbReference type="InterPro" id="IPR000408">
    <property type="entry name" value="Reg_chr_condens"/>
</dbReference>
<dbReference type="Gene3D" id="2.130.10.30">
    <property type="entry name" value="Regulator of chromosome condensation 1/beta-lactamase-inhibitor protein II"/>
    <property type="match status" value="2"/>
</dbReference>
<dbReference type="Gene3D" id="3.30.40.10">
    <property type="entry name" value="Zinc/RING finger domain, C3HC4 (zinc finger)"/>
    <property type="match status" value="1"/>
</dbReference>
<feature type="coiled-coil region" evidence="7">
    <location>
        <begin position="844"/>
        <end position="913"/>
    </location>
</feature>
<keyword evidence="7" id="KW-0175">Coiled coil</keyword>
<keyword evidence="1" id="KW-0479">Metal-binding</keyword>
<keyword evidence="4" id="KW-0862">Zinc</keyword>
<proteinExistence type="predicted"/>
<sequence length="1418" mass="154345">MADFQRSSLADRDIDQAIAALKKGANLLKYGRRGKPKFCPFRLSNDESAVVWYHDKEEKQLELCHVSRIIPGQRTAIFQRYPRPEKEYQSFSLICNDRSLDLICKDKDEAEVWITGLKAIITRGRSRRGKYDARSETMFSDSPLGQRVTTSTSSIDQGDNQRTESLPQSRLGKAYADIIQYTAAGKSPTLAETGSFNLSSLSAGAIDNSNARSSTADTFRVSLSSALSSSSQGSCLEDFDNLGDVFIWGEGTGNGLLGGGKHRIGKSSGTRIDANIPKSLESSVVLDVQNIACGNRHAMLVTKQGEAFSWGEEAGGRLGHGAETDVSHPKLIKNFKGMNVEMIACGEYHSCAVTSSGDLYTWGDGTKSSGLLGHRSEASHWIPKKVCGLMEGLRVSHVSCGPWHTALITSAGRLFTFGDGTFGALGHGDRSGCITPREVETFNGLKTLKVACGVWHTAAVVELMSGLDSRPSDAPSGTLFTWGDGDKGKLGHGDNKPRLAPESIAALVDKSFSQVACGYAMTVALTTAGRVYTMGSNVYGQLGSPLADGMSPICVEDYFVDSTVEEISCGSHHVAVLTSKTEVYTWGKGENGQLGHGDCENKCTPTLVDILRDKQVKRIVCGSNFSAAICVHNWALSADNSICFGCRIPFNFRRKRHNCYNCGFVFCKACSSKKSLKASLAPSTNKPYRVCDDCFDKLQKAIESEPFSRVPKVKAGNALYKANEQTDKESGLPLLVGLTSRLSSSDSFNRAQGRISRVDQYENRASSFQTENTPRESFSLSKSPISAFRVSKSLFSASLPSTRVVSQSTSPLLGKASALWPAIPASYPPVRTAEVVEDNLKPINDSLSLEVKQLKAQLEELASKSQLLEAELGRKTKQLKDATAKAAVEAEKRRAAKHVIKSLTAQLKEVTERLPEEQVSTNNLDFNVEQTSFNCTRPSNGKCVTTTTLTECSGSSNTVVSAKKSRGQKPERMLQVEPGVYLYLISLPDGGNELKRVRFSRKCFSEDEAEKWWNENGQKICEKYNITPEHEFLVIFEQLETRTRSSSSIQESAEDRGKEKKPSIQASHEAQNDQQNHIADTPVADAGSVSASGNDNRKVSREDIELVQNLIERCLQLYMNKDEVVKTLLNRARIDPGFTTLVWQKLEEENADFFRAYYIRLKLKKQIVLFNHLLEHQYHLMKYPVPPKVPLAPMQNGISTMPVNNLPMGYPVLQQPPVPAAGQPHLDPMGMSNCHVVNGVPAPGNYHPMRMNSGNEMVIDTSVADVAAAVPPGNAMSSMSDMAVSPTSVASSGHFPFTASEISGMGVDTSALDAAFPSDVASSVGLQLPPDNGVGNSRDSLRSLAQIPWNFSLSDLTADLSNLGDLGPLVNYPGSAYLPSDSDILLDSPEQDDIVEEFFVDVEASPEPTGPQSDEEKP</sequence>
<feature type="repeat" description="RCC1" evidence="6">
    <location>
        <begin position="412"/>
        <end position="463"/>
    </location>
</feature>
<dbReference type="NCBIfam" id="TIGR01589">
    <property type="entry name" value="A_thal_3526"/>
    <property type="match status" value="1"/>
</dbReference>
<feature type="repeat" description="RCC1" evidence="6">
    <location>
        <begin position="529"/>
        <end position="580"/>
    </location>
</feature>
<feature type="compositionally biased region" description="Basic and acidic residues" evidence="8">
    <location>
        <begin position="1053"/>
        <end position="1062"/>
    </location>
</feature>
<feature type="repeat" description="RCC1" evidence="6">
    <location>
        <begin position="243"/>
        <end position="304"/>
    </location>
</feature>
<dbReference type="InterPro" id="IPR006476">
    <property type="entry name" value="CHP01589_pln"/>
</dbReference>
<dbReference type="PROSITE" id="PS00626">
    <property type="entry name" value="RCC1_2"/>
    <property type="match status" value="3"/>
</dbReference>
<dbReference type="InterPro" id="IPR011011">
    <property type="entry name" value="Znf_FYVE_PHD"/>
</dbReference>
<dbReference type="SUPFAM" id="SSF50729">
    <property type="entry name" value="PH domain-like"/>
    <property type="match status" value="1"/>
</dbReference>
<organism evidence="11">
    <name type="scientific">Solanum lycopersicum</name>
    <name type="common">Tomato</name>
    <name type="synonym">Lycopersicon esculentum</name>
    <dbReference type="NCBI Taxonomy" id="4081"/>
    <lineage>
        <taxon>Eukaryota</taxon>
        <taxon>Viridiplantae</taxon>
        <taxon>Streptophyta</taxon>
        <taxon>Embryophyta</taxon>
        <taxon>Tracheophyta</taxon>
        <taxon>Spermatophyta</taxon>
        <taxon>Magnoliopsida</taxon>
        <taxon>eudicotyledons</taxon>
        <taxon>Gunneridae</taxon>
        <taxon>Pentapetalae</taxon>
        <taxon>asterids</taxon>
        <taxon>lamiids</taxon>
        <taxon>Solanales</taxon>
        <taxon>Solanaceae</taxon>
        <taxon>Solanoideae</taxon>
        <taxon>Solaneae</taxon>
        <taxon>Solanum</taxon>
        <taxon>Solanum subgen. Lycopersicon</taxon>
    </lineage>
</organism>
<name>A0A3Q7H5R6_SOLLC</name>
<dbReference type="InterPro" id="IPR011993">
    <property type="entry name" value="PH-like_dom_sf"/>
</dbReference>
<dbReference type="PROSITE" id="PS50178">
    <property type="entry name" value="ZF_FYVE"/>
    <property type="match status" value="1"/>
</dbReference>
<dbReference type="InterPro" id="IPR027988">
    <property type="entry name" value="BRX_N"/>
</dbReference>
<dbReference type="Pfam" id="PF13713">
    <property type="entry name" value="BRX_N"/>
    <property type="match status" value="1"/>
</dbReference>
<dbReference type="PROSITE" id="PS51514">
    <property type="entry name" value="BRX"/>
    <property type="match status" value="1"/>
</dbReference>
<dbReference type="PaxDb" id="4081-Solyc05g007290.1.1"/>
<dbReference type="InterPro" id="IPR009091">
    <property type="entry name" value="RCC1/BLIP-II"/>
</dbReference>
<feature type="repeat" description="RCC1" evidence="6">
    <location>
        <begin position="477"/>
        <end position="528"/>
    </location>
</feature>
<dbReference type="Gramene" id="Solyc05g007290.2.1">
    <property type="protein sequence ID" value="Solyc05g007290.2.1"/>
    <property type="gene ID" value="Solyc05g007290.2"/>
</dbReference>
<dbReference type="CDD" id="cd13365">
    <property type="entry name" value="PH_PLC_plant-like"/>
    <property type="match status" value="1"/>
</dbReference>
<evidence type="ECO:0000259" key="9">
    <source>
        <dbReference type="PROSITE" id="PS50178"/>
    </source>
</evidence>
<evidence type="ECO:0000256" key="3">
    <source>
        <dbReference type="ARBA" id="ARBA00022771"/>
    </source>
</evidence>
<dbReference type="FunFam" id="2.130.10.30:FF:000028">
    <property type="entry name" value="PH, RCC1 and FYVE domains-containing protein 1"/>
    <property type="match status" value="1"/>
</dbReference>
<evidence type="ECO:0000256" key="7">
    <source>
        <dbReference type="SAM" id="Coils"/>
    </source>
</evidence>
<keyword evidence="3 5" id="KW-0863">Zinc-finger</keyword>
<evidence type="ECO:0000313" key="12">
    <source>
        <dbReference type="Proteomes" id="UP000004994"/>
    </source>
</evidence>
<dbReference type="FunCoup" id="A0A3Q7H5R6">
    <property type="interactions" value="1"/>
</dbReference>
<dbReference type="STRING" id="4081.A0A3Q7H5R6"/>
<dbReference type="InterPro" id="IPR017455">
    <property type="entry name" value="Znf_FYVE-rel"/>
</dbReference>
<evidence type="ECO:0000259" key="10">
    <source>
        <dbReference type="PROSITE" id="PS51514"/>
    </source>
</evidence>
<dbReference type="Pfam" id="PF25390">
    <property type="entry name" value="WD40_RLD"/>
    <property type="match status" value="1"/>
</dbReference>
<feature type="region of interest" description="Disordered" evidence="8">
    <location>
        <begin position="131"/>
        <end position="168"/>
    </location>
</feature>
<feature type="region of interest" description="Disordered" evidence="8">
    <location>
        <begin position="1044"/>
        <end position="1075"/>
    </location>
</feature>
<dbReference type="PROSITE" id="PS50012">
    <property type="entry name" value="RCC1_3"/>
    <property type="match status" value="7"/>
</dbReference>
<feature type="domain" description="BRX" evidence="10">
    <location>
        <begin position="970"/>
        <end position="1025"/>
    </location>
</feature>
<dbReference type="InterPro" id="IPR013591">
    <property type="entry name" value="Brevis_radix_dom"/>
</dbReference>
<evidence type="ECO:0000256" key="5">
    <source>
        <dbReference type="PROSITE-ProRule" id="PRU00091"/>
    </source>
</evidence>
<accession>A0A3Q7H5R6</accession>
<feature type="compositionally biased region" description="Polar residues" evidence="8">
    <location>
        <begin position="147"/>
        <end position="168"/>
    </location>
</feature>
<dbReference type="Pfam" id="PF08381">
    <property type="entry name" value="BRX"/>
    <property type="match status" value="1"/>
</dbReference>
<dbReference type="InterPro" id="IPR000306">
    <property type="entry name" value="Znf_FYVE"/>
</dbReference>
<evidence type="ECO:0000313" key="11">
    <source>
        <dbReference type="EnsemblPlants" id="Solyc05g007290.2.1"/>
    </source>
</evidence>
<dbReference type="SUPFAM" id="SSF50985">
    <property type="entry name" value="RCC1/BLIP-II"/>
    <property type="match status" value="1"/>
</dbReference>
<evidence type="ECO:0000256" key="6">
    <source>
        <dbReference type="PROSITE-ProRule" id="PRU00235"/>
    </source>
</evidence>
<reference evidence="11" key="2">
    <citation type="submission" date="2019-01" db="UniProtKB">
        <authorList>
            <consortium name="EnsemblPlants"/>
        </authorList>
    </citation>
    <scope>IDENTIFICATION</scope>
    <source>
        <strain evidence="11">cv. Heinz 1706</strain>
    </source>
</reference>
<dbReference type="Gene3D" id="2.30.29.30">
    <property type="entry name" value="Pleckstrin-homology domain (PH domain)/Phosphotyrosine-binding domain (PTB)"/>
    <property type="match status" value="1"/>
</dbReference>
<evidence type="ECO:0000256" key="1">
    <source>
        <dbReference type="ARBA" id="ARBA00022723"/>
    </source>
</evidence>
<dbReference type="Pfam" id="PF01363">
    <property type="entry name" value="FYVE"/>
    <property type="match status" value="1"/>
</dbReference>
<evidence type="ECO:0000256" key="2">
    <source>
        <dbReference type="ARBA" id="ARBA00022737"/>
    </source>
</evidence>
<feature type="repeat" description="RCC1" evidence="6">
    <location>
        <begin position="305"/>
        <end position="356"/>
    </location>
</feature>
<dbReference type="InterPro" id="IPR051210">
    <property type="entry name" value="Ub_ligase/GEF_domain"/>
</dbReference>
<feature type="compositionally biased region" description="Polar residues" evidence="8">
    <location>
        <begin position="1064"/>
        <end position="1075"/>
    </location>
</feature>
<feature type="repeat" description="RCC1" evidence="6">
    <location>
        <begin position="581"/>
        <end position="632"/>
    </location>
</feature>
<reference evidence="11" key="1">
    <citation type="journal article" date="2012" name="Nature">
        <title>The tomato genome sequence provides insights into fleshy fruit evolution.</title>
        <authorList>
            <consortium name="Tomato Genome Consortium"/>
        </authorList>
    </citation>
    <scope>NUCLEOTIDE SEQUENCE [LARGE SCALE GENOMIC DNA]</scope>
    <source>
        <strain evidence="11">cv. Heinz 1706</strain>
    </source>
</reference>
<feature type="repeat" description="RCC1" evidence="6">
    <location>
        <begin position="357"/>
        <end position="411"/>
    </location>
</feature>
<dbReference type="GO" id="GO:0008270">
    <property type="term" value="F:zinc ion binding"/>
    <property type="evidence" value="ECO:0007669"/>
    <property type="project" value="UniProtKB-KW"/>
</dbReference>